<evidence type="ECO:0000256" key="4">
    <source>
        <dbReference type="SAM" id="MobiDB-lite"/>
    </source>
</evidence>
<evidence type="ECO:0000256" key="2">
    <source>
        <dbReference type="ARBA" id="ARBA00011022"/>
    </source>
</evidence>
<feature type="compositionally biased region" description="Basic and acidic residues" evidence="4">
    <location>
        <begin position="96"/>
        <end position="109"/>
    </location>
</feature>
<dbReference type="GO" id="GO:0030688">
    <property type="term" value="C:preribosome, small subunit precursor"/>
    <property type="evidence" value="ECO:0007669"/>
    <property type="project" value="InterPro"/>
</dbReference>
<dbReference type="GO" id="GO:0000462">
    <property type="term" value="P:maturation of SSU-rRNA from tricistronic rRNA transcript (SSU-rRNA, 5.8S rRNA, LSU-rRNA)"/>
    <property type="evidence" value="ECO:0007669"/>
    <property type="project" value="InterPro"/>
</dbReference>
<dbReference type="GO" id="GO:0005730">
    <property type="term" value="C:nucleolus"/>
    <property type="evidence" value="ECO:0007669"/>
    <property type="project" value="UniProtKB-SubCell"/>
</dbReference>
<feature type="region of interest" description="Disordered" evidence="4">
    <location>
        <begin position="151"/>
        <end position="178"/>
    </location>
</feature>
<name>A0A7S0HUC4_9EUKA</name>
<protein>
    <recommendedName>
        <fullName evidence="6">Ribosome biogenesis protein SLX9</fullName>
    </recommendedName>
</protein>
<proteinExistence type="inferred from homology"/>
<feature type="region of interest" description="Disordered" evidence="4">
    <location>
        <begin position="96"/>
        <end position="121"/>
    </location>
</feature>
<evidence type="ECO:0000256" key="1">
    <source>
        <dbReference type="ARBA" id="ARBA00004604"/>
    </source>
</evidence>
<comment type="similarity">
    <text evidence="2">Belongs to the SLX9 family.</text>
</comment>
<evidence type="ECO:0000313" key="5">
    <source>
        <dbReference type="EMBL" id="CAD8503447.1"/>
    </source>
</evidence>
<keyword evidence="3" id="KW-0539">Nucleus</keyword>
<organism evidence="5">
    <name type="scientific">Phaeocystis antarctica</name>
    <dbReference type="NCBI Taxonomy" id="33657"/>
    <lineage>
        <taxon>Eukaryota</taxon>
        <taxon>Haptista</taxon>
        <taxon>Haptophyta</taxon>
        <taxon>Prymnesiophyceae</taxon>
        <taxon>Phaeocystales</taxon>
        <taxon>Phaeocystaceae</taxon>
        <taxon>Phaeocystis</taxon>
    </lineage>
</organism>
<feature type="compositionally biased region" description="Basic and acidic residues" evidence="4">
    <location>
        <begin position="159"/>
        <end position="178"/>
    </location>
</feature>
<gene>
    <name evidence="5" type="ORF">PANT1444_LOCUS17142</name>
</gene>
<sequence length="178" mass="19464">MGKGHNAKGATGKKKKPLGSKSKADQPRSIEKRKHARGDSDGKRKLVQKLQADAPPRKAVQKQKQKRAANAGVLGAVAGLRGSLDDLIHASEERVRERAAAAEGAEKASKKSMSSKRRQQLVVDETQHMQEVLSHPSFIANPFAALQEHLSNTVTAPASKEKLKERGSKSDRRYMQDE</sequence>
<dbReference type="AlphaFoldDB" id="A0A7S0HUC4"/>
<dbReference type="GO" id="GO:0030686">
    <property type="term" value="C:90S preribosome"/>
    <property type="evidence" value="ECO:0007669"/>
    <property type="project" value="InterPro"/>
</dbReference>
<dbReference type="PANTHER" id="PTHR31109">
    <property type="entry name" value="PROTEIN FAM207A"/>
    <property type="match status" value="1"/>
</dbReference>
<feature type="region of interest" description="Disordered" evidence="4">
    <location>
        <begin position="1"/>
        <end position="76"/>
    </location>
</feature>
<dbReference type="EMBL" id="HBEP01030313">
    <property type="protein sequence ID" value="CAD8503447.1"/>
    <property type="molecule type" value="Transcribed_RNA"/>
</dbReference>
<comment type="subcellular location">
    <subcellularLocation>
        <location evidence="1">Nucleus</location>
        <location evidence="1">Nucleolus</location>
    </subcellularLocation>
</comment>
<dbReference type="Pfam" id="PF15341">
    <property type="entry name" value="SLX9"/>
    <property type="match status" value="1"/>
</dbReference>
<evidence type="ECO:0008006" key="6">
    <source>
        <dbReference type="Google" id="ProtNLM"/>
    </source>
</evidence>
<dbReference type="InterPro" id="IPR028160">
    <property type="entry name" value="Slx9-like"/>
</dbReference>
<dbReference type="PANTHER" id="PTHR31109:SF2">
    <property type="entry name" value="RIBOSOME BIOGENESIS PROTEIN SLX9 HOMOLOG"/>
    <property type="match status" value="1"/>
</dbReference>
<accession>A0A7S0HUC4</accession>
<reference evidence="5" key="1">
    <citation type="submission" date="2021-01" db="EMBL/GenBank/DDBJ databases">
        <authorList>
            <person name="Corre E."/>
            <person name="Pelletier E."/>
            <person name="Niang G."/>
            <person name="Scheremetjew M."/>
            <person name="Finn R."/>
            <person name="Kale V."/>
            <person name="Holt S."/>
            <person name="Cochrane G."/>
            <person name="Meng A."/>
            <person name="Brown T."/>
            <person name="Cohen L."/>
        </authorList>
    </citation>
    <scope>NUCLEOTIDE SEQUENCE</scope>
    <source>
        <strain evidence="5">CCMP1374</strain>
    </source>
</reference>
<evidence type="ECO:0000256" key="3">
    <source>
        <dbReference type="ARBA" id="ARBA00023242"/>
    </source>
</evidence>